<dbReference type="PANTHER" id="PTHR33121">
    <property type="entry name" value="CYCLIC DI-GMP PHOSPHODIESTERASE PDEF"/>
    <property type="match status" value="1"/>
</dbReference>
<evidence type="ECO:0000313" key="6">
    <source>
        <dbReference type="Proteomes" id="UP000501379"/>
    </source>
</evidence>
<dbReference type="Pfam" id="PF07695">
    <property type="entry name" value="7TMR-DISM_7TM"/>
    <property type="match status" value="1"/>
</dbReference>
<evidence type="ECO:0000256" key="2">
    <source>
        <dbReference type="SAM" id="SignalP"/>
    </source>
</evidence>
<organism evidence="5 6">
    <name type="scientific">Aquipseudomonas campi</name>
    <dbReference type="NCBI Taxonomy" id="2731681"/>
    <lineage>
        <taxon>Bacteria</taxon>
        <taxon>Pseudomonadati</taxon>
        <taxon>Pseudomonadota</taxon>
        <taxon>Gammaproteobacteria</taxon>
        <taxon>Pseudomonadales</taxon>
        <taxon>Pseudomonadaceae</taxon>
        <taxon>Aquipseudomonas</taxon>
    </lineage>
</organism>
<dbReference type="Pfam" id="PF00563">
    <property type="entry name" value="EAL"/>
    <property type="match status" value="1"/>
</dbReference>
<proteinExistence type="predicted"/>
<name>A0A6M8FWG4_9GAMM</name>
<dbReference type="Pfam" id="PF00990">
    <property type="entry name" value="GGDEF"/>
    <property type="match status" value="1"/>
</dbReference>
<dbReference type="RefSeq" id="WP_173210949.1">
    <property type="nucleotide sequence ID" value="NZ_CP053697.2"/>
</dbReference>
<dbReference type="InterPro" id="IPR029787">
    <property type="entry name" value="Nucleotide_cyclase"/>
</dbReference>
<dbReference type="EMBL" id="CP053697">
    <property type="protein sequence ID" value="QKE65238.1"/>
    <property type="molecule type" value="Genomic_DNA"/>
</dbReference>
<feature type="transmembrane region" description="Helical" evidence="1">
    <location>
        <begin position="214"/>
        <end position="231"/>
    </location>
</feature>
<dbReference type="InterPro" id="IPR035919">
    <property type="entry name" value="EAL_sf"/>
</dbReference>
<keyword evidence="6" id="KW-1185">Reference proteome</keyword>
<feature type="transmembrane region" description="Helical" evidence="1">
    <location>
        <begin position="282"/>
        <end position="300"/>
    </location>
</feature>
<dbReference type="InterPro" id="IPR001633">
    <property type="entry name" value="EAL_dom"/>
</dbReference>
<dbReference type="Gene3D" id="3.30.70.270">
    <property type="match status" value="1"/>
</dbReference>
<dbReference type="InterPro" id="IPR050706">
    <property type="entry name" value="Cyclic-di-GMP_PDE-like"/>
</dbReference>
<dbReference type="SUPFAM" id="SSF141868">
    <property type="entry name" value="EAL domain-like"/>
    <property type="match status" value="1"/>
</dbReference>
<dbReference type="InterPro" id="IPR011623">
    <property type="entry name" value="7TMR_DISM_rcpt_extracell_dom1"/>
</dbReference>
<dbReference type="SUPFAM" id="SSF55073">
    <property type="entry name" value="Nucleotide cyclase"/>
    <property type="match status" value="1"/>
</dbReference>
<evidence type="ECO:0000313" key="5">
    <source>
        <dbReference type="EMBL" id="QKE65238.1"/>
    </source>
</evidence>
<accession>A0A6M8FWG4</accession>
<dbReference type="InterPro" id="IPR011622">
    <property type="entry name" value="7TMR_DISM_rcpt_extracell_dom2"/>
</dbReference>
<protein>
    <submittedName>
        <fullName evidence="5">EAL domain-containing protein</fullName>
    </submittedName>
</protein>
<sequence>MPLNRAFNILVAVLVACLSLKALAQPEPIEVTAASSIQAHFEFWEDATGEALIDQVVALPDERWSLVPTGSASFGLTPSAYWLRFTISNQTPLNLNLIAELGYSQLDDVAFYAYAGGALVKELKTGDSRPFYPRDVDHPSMSLGVSLAPEEMKTVFVRVATGGSMIVPLRIWREQAFFEAAADELKLHFFYYGCIFVIILINLAVYLSLREKLYLYYALALFGYLLFFASIKGFSFQHLYPYAPQLHAKALLVSIPGLALFSLLFCREFLNTRLHSPRLDKVLIGMMVFELLFLLSAPLMDYHTGVQVASFSALFFFSLLLVAGPVVWKQGVRAGGFFTLAWTPLTIGVLATAGRALGIFPEHFFTAHAMQIGSGLEAFILTLALADRLYREREDKITAHATALQEAQARNIAQNLLTEALAHDPVSGLPNRNRFEWMVDQQLKQAPNGRYMVGLARITRLDEINRTLGLARSEWIMKQVAKKMVELAAGLPFIQAVRDDHGREERVYRISGDCFCLLVDVDKAANDFSALNTVLRQLAEPIWLDHLAIELHPRFGAASYPEHGKSAAELIRNAHVGMEITPRDGNETGIYSPKYDIYNESRLTLIADLRKALLQNQLMLYYQPKQDLLAGHIVGVEALIRWHHEERGWVSPADFIPLAEETGVITQLTKWVIGQAMKDLADLHTDNPELTLAINISARDLESAELKGVLELELQKHGLQARSVTLEITETAAMLDPARSLQALNVLAEQGYQISIDDFGSGYSSLSYLKQLPASELKLDRSLIHDICTNESADVIVSTAIQMARSLGYRVVGEGIETAETASHLQAKGCDLLQGFWLCKPTPITGLKPWLQNFKAEGRAARSLPL</sequence>
<dbReference type="Gene3D" id="3.20.20.450">
    <property type="entry name" value="EAL domain"/>
    <property type="match status" value="1"/>
</dbReference>
<feature type="domain" description="GGDEF" evidence="4">
    <location>
        <begin position="449"/>
        <end position="593"/>
    </location>
</feature>
<dbReference type="CDD" id="cd01948">
    <property type="entry name" value="EAL"/>
    <property type="match status" value="1"/>
</dbReference>
<keyword evidence="1" id="KW-1133">Transmembrane helix</keyword>
<dbReference type="AlphaFoldDB" id="A0A6M8FWG4"/>
<evidence type="ECO:0000259" key="3">
    <source>
        <dbReference type="PROSITE" id="PS50883"/>
    </source>
</evidence>
<gene>
    <name evidence="5" type="ORF">HNE05_18375</name>
</gene>
<dbReference type="PROSITE" id="PS50883">
    <property type="entry name" value="EAL"/>
    <property type="match status" value="1"/>
</dbReference>
<dbReference type="InterPro" id="IPR043128">
    <property type="entry name" value="Rev_trsase/Diguanyl_cyclase"/>
</dbReference>
<feature type="chain" id="PRO_5026796239" evidence="2">
    <location>
        <begin position="25"/>
        <end position="866"/>
    </location>
</feature>
<feature type="transmembrane region" description="Helical" evidence="1">
    <location>
        <begin position="189"/>
        <end position="207"/>
    </location>
</feature>
<dbReference type="InterPro" id="IPR000160">
    <property type="entry name" value="GGDEF_dom"/>
</dbReference>
<feature type="transmembrane region" description="Helical" evidence="1">
    <location>
        <begin position="251"/>
        <end position="270"/>
    </location>
</feature>
<dbReference type="PROSITE" id="PS51257">
    <property type="entry name" value="PROKAR_LIPOPROTEIN"/>
    <property type="match status" value="1"/>
</dbReference>
<dbReference type="SMART" id="SM00267">
    <property type="entry name" value="GGDEF"/>
    <property type="match status" value="1"/>
</dbReference>
<feature type="transmembrane region" description="Helical" evidence="1">
    <location>
        <begin position="306"/>
        <end position="328"/>
    </location>
</feature>
<dbReference type="PROSITE" id="PS50887">
    <property type="entry name" value="GGDEF"/>
    <property type="match status" value="1"/>
</dbReference>
<dbReference type="Gene3D" id="2.60.40.2380">
    <property type="match status" value="1"/>
</dbReference>
<keyword evidence="2" id="KW-0732">Signal</keyword>
<dbReference type="PANTHER" id="PTHR33121:SF19">
    <property type="entry name" value="CYCLIC DI-GMP PHOSPHODIESTERASE PA2567"/>
    <property type="match status" value="1"/>
</dbReference>
<feature type="transmembrane region" description="Helical" evidence="1">
    <location>
        <begin position="340"/>
        <end position="360"/>
    </location>
</feature>
<evidence type="ECO:0000256" key="1">
    <source>
        <dbReference type="SAM" id="Phobius"/>
    </source>
</evidence>
<dbReference type="SMART" id="SM00052">
    <property type="entry name" value="EAL"/>
    <property type="match status" value="1"/>
</dbReference>
<keyword evidence="1" id="KW-0812">Transmembrane</keyword>
<keyword evidence="1" id="KW-0472">Membrane</keyword>
<dbReference type="GO" id="GO:0071111">
    <property type="term" value="F:cyclic-guanylate-specific phosphodiesterase activity"/>
    <property type="evidence" value="ECO:0007669"/>
    <property type="project" value="InterPro"/>
</dbReference>
<dbReference type="Pfam" id="PF07696">
    <property type="entry name" value="7TMR-DISMED2"/>
    <property type="match status" value="1"/>
</dbReference>
<feature type="domain" description="EAL" evidence="3">
    <location>
        <begin position="602"/>
        <end position="855"/>
    </location>
</feature>
<dbReference type="KEGG" id="pcam:HNE05_18375"/>
<dbReference type="Proteomes" id="UP000501379">
    <property type="component" value="Chromosome"/>
</dbReference>
<evidence type="ECO:0000259" key="4">
    <source>
        <dbReference type="PROSITE" id="PS50887"/>
    </source>
</evidence>
<feature type="signal peptide" evidence="2">
    <location>
        <begin position="1"/>
        <end position="24"/>
    </location>
</feature>
<reference evidence="5" key="1">
    <citation type="submission" date="2020-07" db="EMBL/GenBank/DDBJ databases">
        <title>Nitrate ammonifying Pseudomonas campi sp. nov. isolated from German agricultural grassland.</title>
        <authorList>
            <person name="Timsy T."/>
            <person name="Ulrich A."/>
            <person name="Spanner T."/>
            <person name="Foesel B."/>
            <person name="Kolb S."/>
            <person name="Horn M.A."/>
            <person name="Behrendt U."/>
        </authorList>
    </citation>
    <scope>NUCLEOTIDE SEQUENCE</scope>
    <source>
        <strain evidence="5">S1-A32-2</strain>
    </source>
</reference>